<feature type="DNA-binding region" description="H-T-H motif" evidence="4">
    <location>
        <begin position="31"/>
        <end position="50"/>
    </location>
</feature>
<comment type="caution">
    <text evidence="6">The sequence shown here is derived from an EMBL/GenBank/DDBJ whole genome shotgun (WGS) entry which is preliminary data.</text>
</comment>
<dbReference type="InterPro" id="IPR011075">
    <property type="entry name" value="TetR_C"/>
</dbReference>
<dbReference type="SUPFAM" id="SSF46689">
    <property type="entry name" value="Homeodomain-like"/>
    <property type="match status" value="1"/>
</dbReference>
<evidence type="ECO:0000259" key="5">
    <source>
        <dbReference type="PROSITE" id="PS50977"/>
    </source>
</evidence>
<dbReference type="Pfam" id="PF16925">
    <property type="entry name" value="TetR_C_13"/>
    <property type="match status" value="1"/>
</dbReference>
<organism evidence="6 7">
    <name type="scientific">Robiginitalea marina</name>
    <dbReference type="NCBI Taxonomy" id="2954105"/>
    <lineage>
        <taxon>Bacteria</taxon>
        <taxon>Pseudomonadati</taxon>
        <taxon>Bacteroidota</taxon>
        <taxon>Flavobacteriia</taxon>
        <taxon>Flavobacteriales</taxon>
        <taxon>Flavobacteriaceae</taxon>
        <taxon>Robiginitalea</taxon>
    </lineage>
</organism>
<feature type="domain" description="HTH tetR-type" evidence="5">
    <location>
        <begin position="8"/>
        <end position="68"/>
    </location>
</feature>
<keyword evidence="7" id="KW-1185">Reference proteome</keyword>
<dbReference type="PANTHER" id="PTHR47506:SF6">
    <property type="entry name" value="HTH-TYPE TRANSCRIPTIONAL REPRESSOR NEMR"/>
    <property type="match status" value="1"/>
</dbReference>
<name>A0ABT1AYF8_9FLAO</name>
<keyword evidence="3" id="KW-0804">Transcription</keyword>
<dbReference type="InterPro" id="IPR001647">
    <property type="entry name" value="HTH_TetR"/>
</dbReference>
<dbReference type="Proteomes" id="UP001206312">
    <property type="component" value="Unassembled WGS sequence"/>
</dbReference>
<sequence length="204" mass="23292">MEKSLKRMATLHRIQMKGLELFYSKGYDHTSLDDILKALDLSKGAFYYHFQSKEDLMISIAENVLFRKVYSMLIEPLEGQSDPFLAIERCLGDALETAENNELDFGCVLGNFRNQFVGRNAAITKRLDDIYKVWEVNLVSLLQKGKSDGYLPRHLDSEGIATFVMSSYFGVRSLMASGNGRMLRYQYMQQLHAYFRAMVASPVG</sequence>
<dbReference type="InterPro" id="IPR036271">
    <property type="entry name" value="Tet_transcr_reg_TetR-rel_C_sf"/>
</dbReference>
<evidence type="ECO:0000256" key="4">
    <source>
        <dbReference type="PROSITE-ProRule" id="PRU00335"/>
    </source>
</evidence>
<dbReference type="InterPro" id="IPR009057">
    <property type="entry name" value="Homeodomain-like_sf"/>
</dbReference>
<dbReference type="SUPFAM" id="SSF48498">
    <property type="entry name" value="Tetracyclin repressor-like, C-terminal domain"/>
    <property type="match status" value="1"/>
</dbReference>
<evidence type="ECO:0000313" key="7">
    <source>
        <dbReference type="Proteomes" id="UP001206312"/>
    </source>
</evidence>
<dbReference type="InterPro" id="IPR023772">
    <property type="entry name" value="DNA-bd_HTH_TetR-type_CS"/>
</dbReference>
<protein>
    <submittedName>
        <fullName evidence="6">TetR/AcrR family transcriptional regulator</fullName>
    </submittedName>
</protein>
<evidence type="ECO:0000256" key="1">
    <source>
        <dbReference type="ARBA" id="ARBA00023015"/>
    </source>
</evidence>
<gene>
    <name evidence="6" type="ORF">NG653_05215</name>
</gene>
<dbReference type="Gene3D" id="1.10.357.10">
    <property type="entry name" value="Tetracycline Repressor, domain 2"/>
    <property type="match status" value="1"/>
</dbReference>
<keyword evidence="1" id="KW-0805">Transcription regulation</keyword>
<evidence type="ECO:0000256" key="3">
    <source>
        <dbReference type="ARBA" id="ARBA00023163"/>
    </source>
</evidence>
<keyword evidence="2 4" id="KW-0238">DNA-binding</keyword>
<evidence type="ECO:0000313" key="6">
    <source>
        <dbReference type="EMBL" id="MCO5724243.1"/>
    </source>
</evidence>
<proteinExistence type="predicted"/>
<evidence type="ECO:0000256" key="2">
    <source>
        <dbReference type="ARBA" id="ARBA00023125"/>
    </source>
</evidence>
<reference evidence="6 7" key="1">
    <citation type="submission" date="2022-06" db="EMBL/GenBank/DDBJ databases">
        <authorList>
            <person name="Xuan X."/>
        </authorList>
    </citation>
    <scope>NUCLEOTIDE SEQUENCE [LARGE SCALE GENOMIC DNA]</scope>
    <source>
        <strain evidence="6 7">2V75</strain>
    </source>
</reference>
<dbReference type="PROSITE" id="PS50977">
    <property type="entry name" value="HTH_TETR_2"/>
    <property type="match status" value="1"/>
</dbReference>
<dbReference type="RefSeq" id="WP_252740624.1">
    <property type="nucleotide sequence ID" value="NZ_JAMXIB010000003.1"/>
</dbReference>
<dbReference type="Pfam" id="PF00440">
    <property type="entry name" value="TetR_N"/>
    <property type="match status" value="1"/>
</dbReference>
<dbReference type="PROSITE" id="PS01081">
    <property type="entry name" value="HTH_TETR_1"/>
    <property type="match status" value="1"/>
</dbReference>
<accession>A0ABT1AYF8</accession>
<dbReference type="PANTHER" id="PTHR47506">
    <property type="entry name" value="TRANSCRIPTIONAL REGULATORY PROTEIN"/>
    <property type="match status" value="1"/>
</dbReference>
<dbReference type="EMBL" id="JAMXIB010000003">
    <property type="protein sequence ID" value="MCO5724243.1"/>
    <property type="molecule type" value="Genomic_DNA"/>
</dbReference>
<dbReference type="PRINTS" id="PR00455">
    <property type="entry name" value="HTHTETR"/>
</dbReference>